<dbReference type="RefSeq" id="WP_106837342.1">
    <property type="nucleotide sequence ID" value="NZ_JBCNIW010000016.1"/>
</dbReference>
<reference evidence="1 2" key="1">
    <citation type="submission" date="2018-03" db="EMBL/GenBank/DDBJ databases">
        <title>Brevisbacillus phylogenomics.</title>
        <authorList>
            <person name="Dunlap C."/>
        </authorList>
    </citation>
    <scope>NUCLEOTIDE SEQUENCE [LARGE SCALE GENOMIC DNA]</scope>
    <source>
        <strain evidence="1 2">NRRL NRS-1210</strain>
    </source>
</reference>
<gene>
    <name evidence="1" type="ORF">C7R93_02635</name>
</gene>
<proteinExistence type="predicted"/>
<dbReference type="AlphaFoldDB" id="A0A2P7VK32"/>
<sequence length="124" mass="14600">MCRYGMYGPYKQIYACFTCRKVFKQTSKYELTEEEWNKIKHSCPQCGEGMKEMGHDFKAPKQTNVKQWKKVEILFQHGFSYHSCGCGGPGYRPAQLNEVNEFLEKNKRFKTEGEKLLNRLTVRV</sequence>
<dbReference type="OrthoDB" id="69438at2"/>
<accession>A0A2P7VK32</accession>
<name>A0A2P7VK32_9BACL</name>
<keyword evidence="2" id="KW-1185">Reference proteome</keyword>
<protein>
    <submittedName>
        <fullName evidence="1">Uncharacterized protein</fullName>
    </submittedName>
</protein>
<evidence type="ECO:0000313" key="2">
    <source>
        <dbReference type="Proteomes" id="UP000240419"/>
    </source>
</evidence>
<dbReference type="Proteomes" id="UP000240419">
    <property type="component" value="Unassembled WGS sequence"/>
</dbReference>
<organism evidence="1 2">
    <name type="scientific">Brevibacillus fortis</name>
    <dbReference type="NCBI Taxonomy" id="2126352"/>
    <lineage>
        <taxon>Bacteria</taxon>
        <taxon>Bacillati</taxon>
        <taxon>Bacillota</taxon>
        <taxon>Bacilli</taxon>
        <taxon>Bacillales</taxon>
        <taxon>Paenibacillaceae</taxon>
        <taxon>Brevibacillus</taxon>
    </lineage>
</organism>
<dbReference type="EMBL" id="PXZM01000003">
    <property type="protein sequence ID" value="PSJ99591.1"/>
    <property type="molecule type" value="Genomic_DNA"/>
</dbReference>
<evidence type="ECO:0000313" key="1">
    <source>
        <dbReference type="EMBL" id="PSJ99591.1"/>
    </source>
</evidence>
<comment type="caution">
    <text evidence="1">The sequence shown here is derived from an EMBL/GenBank/DDBJ whole genome shotgun (WGS) entry which is preliminary data.</text>
</comment>